<evidence type="ECO:0000313" key="2">
    <source>
        <dbReference type="EMBL" id="VAW17786.1"/>
    </source>
</evidence>
<dbReference type="SUPFAM" id="SSF53474">
    <property type="entry name" value="alpha/beta-Hydrolases"/>
    <property type="match status" value="1"/>
</dbReference>
<dbReference type="InterPro" id="IPR050261">
    <property type="entry name" value="FrsA_esterase"/>
</dbReference>
<dbReference type="PANTHER" id="PTHR22946:SF8">
    <property type="entry name" value="ACETYL XYLAN ESTERASE DOMAIN-CONTAINING PROTEIN"/>
    <property type="match status" value="1"/>
</dbReference>
<evidence type="ECO:0000259" key="1">
    <source>
        <dbReference type="Pfam" id="PF00326"/>
    </source>
</evidence>
<organism evidence="2">
    <name type="scientific">hydrothermal vent metagenome</name>
    <dbReference type="NCBI Taxonomy" id="652676"/>
    <lineage>
        <taxon>unclassified sequences</taxon>
        <taxon>metagenomes</taxon>
        <taxon>ecological metagenomes</taxon>
    </lineage>
</organism>
<sequence>MKQLPYTRWQYSIAITLIIMLAQNIHLYGQQGELKETIQPREHYQKSEAEAKQQLLRLRENYSNLNEWKQRAETVRQAILKGTELDPLPAKCPLNVIRTEKRVYDGYSVENVAFESLPGVFVTGSLYQPVSGNAPFAGILCPHGHWSKPDDYGRFRSDMQKRCATLARMGAVVFAYDMVGYGEMKDYGWIHKYKTTQKLQLWNSIRGVDFLLSLDNTDPERIAITGASGGGTQTFLLTAVDARIAVSVPVVMVSAHFNGGCVCESGMPIHKRGGFETNNVEIAALAAPRPMMIISDGEDWTKNCPDLEFPYIQDIYRLYGKVENVENVHFENEGHDYGFSKRKAVYPFLAKHLGLDLNAVLNNNGEVDESNITIESYGQLKVFSKNNPLPGYAVKRNDMVKWE</sequence>
<dbReference type="PANTHER" id="PTHR22946">
    <property type="entry name" value="DIENELACTONE HYDROLASE DOMAIN-CONTAINING PROTEIN-RELATED"/>
    <property type="match status" value="1"/>
</dbReference>
<name>A0A3B0UDZ2_9ZZZZ</name>
<proteinExistence type="predicted"/>
<feature type="domain" description="Peptidase S9 prolyl oligopeptidase catalytic" evidence="1">
    <location>
        <begin position="161"/>
        <end position="236"/>
    </location>
</feature>
<dbReference type="Gene3D" id="3.40.50.1820">
    <property type="entry name" value="alpha/beta hydrolase"/>
    <property type="match status" value="1"/>
</dbReference>
<dbReference type="GO" id="GO:0008236">
    <property type="term" value="F:serine-type peptidase activity"/>
    <property type="evidence" value="ECO:0007669"/>
    <property type="project" value="InterPro"/>
</dbReference>
<dbReference type="InterPro" id="IPR001375">
    <property type="entry name" value="Peptidase_S9_cat"/>
</dbReference>
<dbReference type="GO" id="GO:0006508">
    <property type="term" value="P:proteolysis"/>
    <property type="evidence" value="ECO:0007669"/>
    <property type="project" value="InterPro"/>
</dbReference>
<dbReference type="EMBL" id="UOEP01000078">
    <property type="protein sequence ID" value="VAW17786.1"/>
    <property type="molecule type" value="Genomic_DNA"/>
</dbReference>
<protein>
    <recommendedName>
        <fullName evidence="1">Peptidase S9 prolyl oligopeptidase catalytic domain-containing protein</fullName>
    </recommendedName>
</protein>
<reference evidence="2" key="1">
    <citation type="submission" date="2018-06" db="EMBL/GenBank/DDBJ databases">
        <authorList>
            <person name="Zhirakovskaya E."/>
        </authorList>
    </citation>
    <scope>NUCLEOTIDE SEQUENCE</scope>
</reference>
<dbReference type="Pfam" id="PF00326">
    <property type="entry name" value="Peptidase_S9"/>
    <property type="match status" value="1"/>
</dbReference>
<gene>
    <name evidence="2" type="ORF">MNBD_BACTEROID01-2332</name>
</gene>
<dbReference type="InterPro" id="IPR029058">
    <property type="entry name" value="AB_hydrolase_fold"/>
</dbReference>
<accession>A0A3B0UDZ2</accession>
<dbReference type="AlphaFoldDB" id="A0A3B0UDZ2"/>